<dbReference type="Gene3D" id="1.10.443.10">
    <property type="entry name" value="Intergrase catalytic core"/>
    <property type="match status" value="1"/>
</dbReference>
<proteinExistence type="inferred from homology"/>
<dbReference type="InterPro" id="IPR011010">
    <property type="entry name" value="DNA_brk_join_enz"/>
</dbReference>
<dbReference type="InterPro" id="IPR050090">
    <property type="entry name" value="Tyrosine_recombinase_XerCD"/>
</dbReference>
<dbReference type="InterPro" id="IPR044068">
    <property type="entry name" value="CB"/>
</dbReference>
<dbReference type="PROSITE" id="PS51900">
    <property type="entry name" value="CB"/>
    <property type="match status" value="1"/>
</dbReference>
<dbReference type="GO" id="GO:0003677">
    <property type="term" value="F:DNA binding"/>
    <property type="evidence" value="ECO:0007669"/>
    <property type="project" value="UniProtKB-UniRule"/>
</dbReference>
<dbReference type="eggNOG" id="COG4974">
    <property type="taxonomic scope" value="Bacteria"/>
</dbReference>
<reference evidence="8 9" key="1">
    <citation type="journal article" date="2012" name="J. Bacteriol.">
        <title>Draft Genome Sequence of Plant Growth-Promoting Rhizobium Mesorhizobium amorphae, Isolated from Zinc-Lead Mine Tailings.</title>
        <authorList>
            <person name="Hao X."/>
            <person name="Lin Y."/>
            <person name="Johnstone L."/>
            <person name="Baltrus D.A."/>
            <person name="Miller S.J."/>
            <person name="Wei G."/>
            <person name="Rensing C."/>
        </authorList>
    </citation>
    <scope>NUCLEOTIDE SEQUENCE [LARGE SCALE GENOMIC DNA]</scope>
    <source>
        <strain evidence="8 9">CCNWGS0123</strain>
    </source>
</reference>
<feature type="domain" description="Tyr recombinase" evidence="6">
    <location>
        <begin position="100"/>
        <end position="273"/>
    </location>
</feature>
<dbReference type="CDD" id="cd01193">
    <property type="entry name" value="INT_IntI_C"/>
    <property type="match status" value="1"/>
</dbReference>
<dbReference type="PATRIC" id="fig|1082933.3.peg.195"/>
<dbReference type="EMBL" id="AGSN01000014">
    <property type="protein sequence ID" value="EHH13952.1"/>
    <property type="molecule type" value="Genomic_DNA"/>
</dbReference>
<keyword evidence="2" id="KW-0229">DNA integration</keyword>
<keyword evidence="4" id="KW-0233">DNA recombination</keyword>
<dbReference type="KEGG" id="mamo:A6B35_33365"/>
<keyword evidence="9" id="KW-1185">Reference proteome</keyword>
<dbReference type="Pfam" id="PF00589">
    <property type="entry name" value="Phage_integrase"/>
    <property type="match status" value="1"/>
</dbReference>
<evidence type="ECO:0000313" key="9">
    <source>
        <dbReference type="Proteomes" id="UP000002949"/>
    </source>
</evidence>
<dbReference type="AlphaFoldDB" id="G6Y2T3"/>
<gene>
    <name evidence="8" type="ORF">MEA186_01131</name>
</gene>
<evidence type="ECO:0000256" key="2">
    <source>
        <dbReference type="ARBA" id="ARBA00022908"/>
    </source>
</evidence>
<accession>G6Y2T3</accession>
<comment type="similarity">
    <text evidence="1">Belongs to the 'phage' integrase family.</text>
</comment>
<dbReference type="GO" id="GO:0006310">
    <property type="term" value="P:DNA recombination"/>
    <property type="evidence" value="ECO:0007669"/>
    <property type="project" value="UniProtKB-KW"/>
</dbReference>
<evidence type="ECO:0000256" key="1">
    <source>
        <dbReference type="ARBA" id="ARBA00008857"/>
    </source>
</evidence>
<evidence type="ECO:0000259" key="6">
    <source>
        <dbReference type="PROSITE" id="PS51898"/>
    </source>
</evidence>
<evidence type="ECO:0000256" key="4">
    <source>
        <dbReference type="ARBA" id="ARBA00023172"/>
    </source>
</evidence>
<dbReference type="Gene3D" id="1.10.150.130">
    <property type="match status" value="1"/>
</dbReference>
<protein>
    <submittedName>
        <fullName evidence="8">Putative integrase/recombinase</fullName>
    </submittedName>
</protein>
<dbReference type="Pfam" id="PF13495">
    <property type="entry name" value="Phage_int_SAM_4"/>
    <property type="match status" value="1"/>
</dbReference>
<dbReference type="SUPFAM" id="SSF56349">
    <property type="entry name" value="DNA breaking-rejoining enzymes"/>
    <property type="match status" value="1"/>
</dbReference>
<dbReference type="OrthoDB" id="9801717at2"/>
<name>G6Y2T3_9HYPH</name>
<dbReference type="InterPro" id="IPR004107">
    <property type="entry name" value="Integrase_SAM-like_N"/>
</dbReference>
<organism evidence="8 9">
    <name type="scientific">Mesorhizobium amorphae CCNWGS0123</name>
    <dbReference type="NCBI Taxonomy" id="1082933"/>
    <lineage>
        <taxon>Bacteria</taxon>
        <taxon>Pseudomonadati</taxon>
        <taxon>Pseudomonadota</taxon>
        <taxon>Alphaproteobacteria</taxon>
        <taxon>Hyphomicrobiales</taxon>
        <taxon>Phyllobacteriaceae</taxon>
        <taxon>Mesorhizobium</taxon>
    </lineage>
</organism>
<dbReference type="InterPro" id="IPR010998">
    <property type="entry name" value="Integrase_recombinase_N"/>
</dbReference>
<dbReference type="Proteomes" id="UP000002949">
    <property type="component" value="Unassembled WGS sequence"/>
</dbReference>
<evidence type="ECO:0000313" key="8">
    <source>
        <dbReference type="EMBL" id="EHH13952.1"/>
    </source>
</evidence>
<sequence length="287" mass="31924">MAEMSPLRRRMIEDMTVRNLSPATQQSYLYAVAKFSRYFGRSPDRLGLDDIHAFQVHLVSKGISWSGLNQIVCALRFLYGVTLGQDTIPEHIPYAREPRQLPVVLSSDEVVEFLQAVSSLKARVALTTAYAAGLRVSEVCGLRANDIDSSRMVIHITRGKGGKARYVMLSPELLGILRSYWRLARPRDILFPGRDSDKPIEPWVLHSACRSAVAAAGLSKHVTVHTLRHSFATHLLENGTDIRIIQVLLGHANLSTTARYAQVSTDTIRSTASPLDRLRLEVTPPES</sequence>
<feature type="domain" description="Core-binding (CB)" evidence="7">
    <location>
        <begin position="2"/>
        <end position="83"/>
    </location>
</feature>
<keyword evidence="3 5" id="KW-0238">DNA-binding</keyword>
<dbReference type="PANTHER" id="PTHR30349:SF41">
    <property type="entry name" value="INTEGRASE_RECOMBINASE PROTEIN MJ0367-RELATED"/>
    <property type="match status" value="1"/>
</dbReference>
<dbReference type="PANTHER" id="PTHR30349">
    <property type="entry name" value="PHAGE INTEGRASE-RELATED"/>
    <property type="match status" value="1"/>
</dbReference>
<dbReference type="PROSITE" id="PS51898">
    <property type="entry name" value="TYR_RECOMBINASE"/>
    <property type="match status" value="1"/>
</dbReference>
<evidence type="ECO:0000259" key="7">
    <source>
        <dbReference type="PROSITE" id="PS51900"/>
    </source>
</evidence>
<dbReference type="RefSeq" id="WP_006199609.1">
    <property type="nucleotide sequence ID" value="NZ_AGSN01000014.1"/>
</dbReference>
<evidence type="ECO:0000256" key="3">
    <source>
        <dbReference type="ARBA" id="ARBA00023125"/>
    </source>
</evidence>
<dbReference type="InterPro" id="IPR013762">
    <property type="entry name" value="Integrase-like_cat_sf"/>
</dbReference>
<dbReference type="KEGG" id="mamo:A6B35_33790"/>
<evidence type="ECO:0000256" key="5">
    <source>
        <dbReference type="PROSITE-ProRule" id="PRU01248"/>
    </source>
</evidence>
<dbReference type="InterPro" id="IPR002104">
    <property type="entry name" value="Integrase_catalytic"/>
</dbReference>
<dbReference type="KEGG" id="mamo:A6B35_30865"/>
<dbReference type="GO" id="GO:0015074">
    <property type="term" value="P:DNA integration"/>
    <property type="evidence" value="ECO:0007669"/>
    <property type="project" value="UniProtKB-KW"/>
</dbReference>